<keyword evidence="1" id="KW-1133">Transmembrane helix</keyword>
<dbReference type="RefSeq" id="WP_120169309.1">
    <property type="nucleotide sequence ID" value="NZ_MCIB01000017.1"/>
</dbReference>
<keyword evidence="3" id="KW-1185">Reference proteome</keyword>
<name>A0A419T2B5_9FIRM</name>
<proteinExistence type="predicted"/>
<evidence type="ECO:0000313" key="3">
    <source>
        <dbReference type="Proteomes" id="UP000284177"/>
    </source>
</evidence>
<dbReference type="EMBL" id="MCIB01000017">
    <property type="protein sequence ID" value="RKD31571.1"/>
    <property type="molecule type" value="Genomic_DNA"/>
</dbReference>
<evidence type="ECO:0000313" key="2">
    <source>
        <dbReference type="EMBL" id="RKD31571.1"/>
    </source>
</evidence>
<keyword evidence="1" id="KW-0812">Transmembrane</keyword>
<keyword evidence="1" id="KW-0472">Membrane</keyword>
<dbReference type="Proteomes" id="UP000284177">
    <property type="component" value="Unassembled WGS sequence"/>
</dbReference>
<accession>A0A419T2B5</accession>
<sequence>MATKILLLFTVLLIFITINKTIIDYIKGKLRAYEIIVEIPRSLNSNIILGILSIGLSLILFTLIQRDIKDVRYLYEKRYITNILQFFDEKYLDSLRSYFSNNKLIKDTFKLNLALSCFYKLLGGLATSLSGLVNFYTGIKKGQICESGIYTNKGNYKWDKIVGYKWGEYYERKLLNKKRVYYDLIIILKNSKFIAWFTKEPTKQITIRIESDDKEILDKYIRENKKLKCLNEGENKNAI</sequence>
<feature type="transmembrane region" description="Helical" evidence="1">
    <location>
        <begin position="43"/>
        <end position="64"/>
    </location>
</feature>
<organism evidence="2 3">
    <name type="scientific">Thermohalobacter berrensis</name>
    <dbReference type="NCBI Taxonomy" id="99594"/>
    <lineage>
        <taxon>Bacteria</taxon>
        <taxon>Bacillati</taxon>
        <taxon>Bacillota</taxon>
        <taxon>Tissierellia</taxon>
        <taxon>Tissierellales</taxon>
        <taxon>Thermohalobacteraceae</taxon>
        <taxon>Thermohalobacter</taxon>
    </lineage>
</organism>
<evidence type="ECO:0000256" key="1">
    <source>
        <dbReference type="SAM" id="Phobius"/>
    </source>
</evidence>
<evidence type="ECO:0008006" key="4">
    <source>
        <dbReference type="Google" id="ProtNLM"/>
    </source>
</evidence>
<protein>
    <recommendedName>
        <fullName evidence="4">DUF5673 domain-containing protein</fullName>
    </recommendedName>
</protein>
<gene>
    <name evidence="2" type="ORF">BET03_12455</name>
</gene>
<dbReference type="OrthoDB" id="1910002at2"/>
<comment type="caution">
    <text evidence="2">The sequence shown here is derived from an EMBL/GenBank/DDBJ whole genome shotgun (WGS) entry which is preliminary data.</text>
</comment>
<dbReference type="AlphaFoldDB" id="A0A419T2B5"/>
<reference evidence="2 3" key="1">
    <citation type="submission" date="2016-08" db="EMBL/GenBank/DDBJ databases">
        <title>Novel Firmicutes and Novel Genomes.</title>
        <authorList>
            <person name="Poppleton D.I."/>
            <person name="Gribaldo S."/>
        </authorList>
    </citation>
    <scope>NUCLEOTIDE SEQUENCE [LARGE SCALE GENOMIC DNA]</scope>
    <source>
        <strain evidence="2 3">CTT3</strain>
    </source>
</reference>